<keyword evidence="4" id="KW-0597">Phosphoprotein</keyword>
<dbReference type="Gene3D" id="3.90.180.10">
    <property type="entry name" value="Medium-chain alcohol dehydrogenases, catalytic domain"/>
    <property type="match status" value="1"/>
</dbReference>
<comment type="subunit">
    <text evidence="3">Homodimer.</text>
</comment>
<dbReference type="PANTHER" id="PTHR42683">
    <property type="entry name" value="ALDEHYDE REDUCTASE"/>
    <property type="match status" value="1"/>
</dbReference>
<accession>A0AAD9I288</accession>
<dbReference type="SMART" id="SM00829">
    <property type="entry name" value="PKS_ER"/>
    <property type="match status" value="1"/>
</dbReference>
<dbReference type="FunFam" id="3.40.50.720:FF:000158">
    <property type="entry name" value="Zinc-binding alcohol dehydrogenase"/>
    <property type="match status" value="1"/>
</dbReference>
<comment type="caution">
    <text evidence="13">The sequence shown here is derived from an EMBL/GenBank/DDBJ whole genome shotgun (WGS) entry which is preliminary data.</text>
</comment>
<dbReference type="InterPro" id="IPR047109">
    <property type="entry name" value="CAD-like"/>
</dbReference>
<evidence type="ECO:0000256" key="7">
    <source>
        <dbReference type="ARBA" id="ARBA00022857"/>
    </source>
</evidence>
<dbReference type="AlphaFoldDB" id="A0AAD9I288"/>
<dbReference type="InterPro" id="IPR020843">
    <property type="entry name" value="ER"/>
</dbReference>
<dbReference type="InterPro" id="IPR036291">
    <property type="entry name" value="NAD(P)-bd_dom_sf"/>
</dbReference>
<dbReference type="InterPro" id="IPR002328">
    <property type="entry name" value="ADH_Zn_CS"/>
</dbReference>
<dbReference type="PROSITE" id="PS00059">
    <property type="entry name" value="ADH_ZINC"/>
    <property type="match status" value="1"/>
</dbReference>
<dbReference type="GO" id="GO:0008106">
    <property type="term" value="F:alcohol dehydrogenase (NADP+) activity"/>
    <property type="evidence" value="ECO:0007669"/>
    <property type="project" value="UniProtKB-EC"/>
</dbReference>
<dbReference type="Proteomes" id="UP001217918">
    <property type="component" value="Unassembled WGS sequence"/>
</dbReference>
<dbReference type="Gene3D" id="3.40.50.720">
    <property type="entry name" value="NAD(P)-binding Rossmann-like Domain"/>
    <property type="match status" value="1"/>
</dbReference>
<proteinExistence type="inferred from homology"/>
<dbReference type="EMBL" id="JAQQPM010000003">
    <property type="protein sequence ID" value="KAK2069874.1"/>
    <property type="molecule type" value="Genomic_DNA"/>
</dbReference>
<dbReference type="GO" id="GO:0006066">
    <property type="term" value="P:alcohol metabolic process"/>
    <property type="evidence" value="ECO:0007669"/>
    <property type="project" value="UniProtKB-ARBA"/>
</dbReference>
<evidence type="ECO:0000256" key="5">
    <source>
        <dbReference type="ARBA" id="ARBA00022723"/>
    </source>
</evidence>
<dbReference type="Pfam" id="PF00107">
    <property type="entry name" value="ADH_zinc_N"/>
    <property type="match status" value="1"/>
</dbReference>
<dbReference type="InterPro" id="IPR011032">
    <property type="entry name" value="GroES-like_sf"/>
</dbReference>
<evidence type="ECO:0000313" key="14">
    <source>
        <dbReference type="Proteomes" id="UP001217918"/>
    </source>
</evidence>
<feature type="domain" description="Enoyl reductase (ER)" evidence="12">
    <location>
        <begin position="18"/>
        <end position="354"/>
    </location>
</feature>
<keyword evidence="7" id="KW-0521">NADP</keyword>
<evidence type="ECO:0000256" key="8">
    <source>
        <dbReference type="ARBA" id="ARBA00023002"/>
    </source>
</evidence>
<evidence type="ECO:0000256" key="2">
    <source>
        <dbReference type="ARBA" id="ARBA00008072"/>
    </source>
</evidence>
<comment type="similarity">
    <text evidence="2 11">Belongs to the zinc-containing alcohol dehydrogenase family.</text>
</comment>
<dbReference type="SUPFAM" id="SSF51735">
    <property type="entry name" value="NAD(P)-binding Rossmann-fold domains"/>
    <property type="match status" value="1"/>
</dbReference>
<organism evidence="13 14">
    <name type="scientific">Phyllachora maydis</name>
    <dbReference type="NCBI Taxonomy" id="1825666"/>
    <lineage>
        <taxon>Eukaryota</taxon>
        <taxon>Fungi</taxon>
        <taxon>Dikarya</taxon>
        <taxon>Ascomycota</taxon>
        <taxon>Pezizomycotina</taxon>
        <taxon>Sordariomycetes</taxon>
        <taxon>Sordariomycetidae</taxon>
        <taxon>Phyllachorales</taxon>
        <taxon>Phyllachoraceae</taxon>
        <taxon>Phyllachora</taxon>
    </lineage>
</organism>
<gene>
    <name evidence="13" type="ORF">P8C59_004418</name>
</gene>
<evidence type="ECO:0000256" key="3">
    <source>
        <dbReference type="ARBA" id="ARBA00011738"/>
    </source>
</evidence>
<dbReference type="EC" id="1.1.1.2" evidence="9"/>
<evidence type="ECO:0000256" key="10">
    <source>
        <dbReference type="ARBA" id="ARBA00050997"/>
    </source>
</evidence>
<reference evidence="13" key="1">
    <citation type="journal article" date="2023" name="Mol. Plant Microbe Interact.">
        <title>Elucidating the Obligate Nature and Biological Capacity of an Invasive Fungal Corn Pathogen.</title>
        <authorList>
            <person name="MacCready J.S."/>
            <person name="Roggenkamp E.M."/>
            <person name="Gdanetz K."/>
            <person name="Chilvers M.I."/>
        </authorList>
    </citation>
    <scope>NUCLEOTIDE SEQUENCE</scope>
    <source>
        <strain evidence="13">PM02</strain>
    </source>
</reference>
<evidence type="ECO:0000256" key="1">
    <source>
        <dbReference type="ARBA" id="ARBA00001947"/>
    </source>
</evidence>
<dbReference type="Pfam" id="PF08240">
    <property type="entry name" value="ADH_N"/>
    <property type="match status" value="1"/>
</dbReference>
<evidence type="ECO:0000256" key="4">
    <source>
        <dbReference type="ARBA" id="ARBA00022553"/>
    </source>
</evidence>
<evidence type="ECO:0000259" key="12">
    <source>
        <dbReference type="SMART" id="SM00829"/>
    </source>
</evidence>
<comment type="catalytic activity">
    <reaction evidence="10">
        <text>a primary alcohol + NADP(+) = an aldehyde + NADPH + H(+)</text>
        <dbReference type="Rhea" id="RHEA:15937"/>
        <dbReference type="ChEBI" id="CHEBI:15378"/>
        <dbReference type="ChEBI" id="CHEBI:15734"/>
        <dbReference type="ChEBI" id="CHEBI:17478"/>
        <dbReference type="ChEBI" id="CHEBI:57783"/>
        <dbReference type="ChEBI" id="CHEBI:58349"/>
        <dbReference type="EC" id="1.1.1.2"/>
    </reaction>
    <physiologicalReaction direction="left-to-right" evidence="10">
        <dbReference type="Rhea" id="RHEA:15938"/>
    </physiologicalReaction>
    <physiologicalReaction direction="right-to-left" evidence="10">
        <dbReference type="Rhea" id="RHEA:15939"/>
    </physiologicalReaction>
</comment>
<comment type="cofactor">
    <cofactor evidence="1 11">
        <name>Zn(2+)</name>
        <dbReference type="ChEBI" id="CHEBI:29105"/>
    </cofactor>
</comment>
<keyword evidence="6 11" id="KW-0862">Zinc</keyword>
<evidence type="ECO:0000256" key="6">
    <source>
        <dbReference type="ARBA" id="ARBA00022833"/>
    </source>
</evidence>
<keyword evidence="8" id="KW-0560">Oxidoreductase</keyword>
<dbReference type="GO" id="GO:0008270">
    <property type="term" value="F:zinc ion binding"/>
    <property type="evidence" value="ECO:0007669"/>
    <property type="project" value="InterPro"/>
</dbReference>
<keyword evidence="5 11" id="KW-0479">Metal-binding</keyword>
<name>A0AAD9I288_9PEZI</name>
<evidence type="ECO:0000256" key="9">
    <source>
        <dbReference type="ARBA" id="ARBA00024074"/>
    </source>
</evidence>
<protein>
    <recommendedName>
        <fullName evidence="9">alcohol dehydrogenase (NADP(+))</fullName>
        <ecNumber evidence="9">1.1.1.2</ecNumber>
    </recommendedName>
</protein>
<dbReference type="SUPFAM" id="SSF50129">
    <property type="entry name" value="GroES-like"/>
    <property type="match status" value="1"/>
</dbReference>
<evidence type="ECO:0000313" key="13">
    <source>
        <dbReference type="EMBL" id="KAK2069874.1"/>
    </source>
</evidence>
<dbReference type="InterPro" id="IPR013154">
    <property type="entry name" value="ADH-like_N"/>
</dbReference>
<evidence type="ECO:0000256" key="11">
    <source>
        <dbReference type="RuleBase" id="RU361277"/>
    </source>
</evidence>
<dbReference type="InterPro" id="IPR013149">
    <property type="entry name" value="ADH-like_C"/>
</dbReference>
<sequence length="358" mass="38071">MAATDYKFEGWIGTDKSAADGNMVWQEFEPKAWEETDVDIKITHCGVCGSDIHTLRSGWGPTDYPCCVGHEIVGRVVRLGSQAGGALALGDRVGVGAQSEACGRADCAACAAGDLQFCPRTVGTYNATHLNGGKAWGGYATHKRCPARLVVKIPDGLSSGAAAPMLCGGVTTYVPLRRHGAGPGKRVGILGLGGLGHMGVMWAKALGADHVVVISRKSNKKADALKMGADDFIATAEDPGWAKKHADSLDLIICTVGSSSMPFTEYLTLLRFDGVFVQVGAPEEGLPSFSPFVLIMKRVTITGSMIGSPADIEEMFHLAVAKNLCPWVEEIPMKDANKAIVDMEQGKPRYRYTLVNEE</sequence>
<keyword evidence="14" id="KW-1185">Reference proteome</keyword>
<dbReference type="CDD" id="cd05283">
    <property type="entry name" value="CAD1"/>
    <property type="match status" value="1"/>
</dbReference>